<dbReference type="AlphaFoldDB" id="G2JBI5"/>
<sequence length="424" mass="46157">MSAYVVLVYFAGKWAFGMLRAIGKVGKAFSQLKTPRVPTGAPPTQTPSEAPKTGAPPTQTPSEAPKTGAPPAQTPSEAPNKAYRSGARAGRALRWLINRPYLFRWGSWLYALLHSKSLNEGEEEEIKRIHQQEQQWLQSRNPNGAALENEPRGIRNRNPGNIEYGPFARSHGALGSDGRFAQFRSAEQGLKALADLLQVYAKKGRDTIRRIIKRYAPSSENKTEAYIASVAKRLGVGADTPLDMRDSRVIAGLMNAIIRIENGKNPYSADRVSQIAQASTAGAPSAIALDERSQNPWDAVSPTFNRWVNTAKRASGGLTTLAETQNPWGTGLFDLHTAPFDFHRAAEAVAETKAAHPYRIESRARLPDAEPGRANATSDVSMNQTLNITVNGVSDPQEAADAIQHAQQNINAQLIRNLRGAVVI</sequence>
<feature type="compositionally biased region" description="Polar residues" evidence="1">
    <location>
        <begin position="133"/>
        <end position="142"/>
    </location>
</feature>
<reference evidence="2 3" key="1">
    <citation type="submission" date="2011-08" db="EMBL/GenBank/DDBJ databases">
        <title>The genome of the obligate endobacterium of an arbuscular mycorrhizal fungus reveals an interphylum network of nutritional interactions.</title>
        <authorList>
            <person name="Ghignone S."/>
            <person name="Salvioli A."/>
            <person name="Anca I."/>
            <person name="Lumini E."/>
            <person name="Ortu G."/>
            <person name="Petiti L."/>
            <person name="Cruveiller S."/>
            <person name="Bianciotto V."/>
            <person name="Piffanelli P."/>
            <person name="Lanfranco L."/>
            <person name="Bonfante P."/>
        </authorList>
    </citation>
    <scope>NUCLEOTIDE SEQUENCE [LARGE SCALE GENOMIC DNA]</scope>
    <source>
        <strain evidence="2 3">BEG34</strain>
    </source>
</reference>
<evidence type="ECO:0000313" key="2">
    <source>
        <dbReference type="EMBL" id="CCD30139.1"/>
    </source>
</evidence>
<feature type="region of interest" description="Disordered" evidence="1">
    <location>
        <begin position="33"/>
        <end position="83"/>
    </location>
</feature>
<proteinExistence type="predicted"/>
<dbReference type="RefSeq" id="WP_006683209.1">
    <property type="nucleotide sequence ID" value="NZ_CAFB01000066.1"/>
</dbReference>
<protein>
    <submittedName>
        <fullName evidence="2">Putative phage-related protein</fullName>
    </submittedName>
</protein>
<organism evidence="2 3">
    <name type="scientific">Candidatus Glomeribacter gigasporarum BEG34</name>
    <dbReference type="NCBI Taxonomy" id="1070319"/>
    <lineage>
        <taxon>Bacteria</taxon>
        <taxon>Pseudomonadati</taxon>
        <taxon>Pseudomonadota</taxon>
        <taxon>Betaproteobacteria</taxon>
        <taxon>Burkholderiales</taxon>
        <taxon>Burkholderiaceae</taxon>
        <taxon>Candidatus Glomeribacter</taxon>
    </lineage>
</organism>
<name>G2JBI5_9BURK</name>
<dbReference type="STRING" id="1070319.CAGGBEG34_470001"/>
<dbReference type="EMBL" id="CAFB01000066">
    <property type="protein sequence ID" value="CCD30139.1"/>
    <property type="molecule type" value="Genomic_DNA"/>
</dbReference>
<keyword evidence="3" id="KW-1185">Reference proteome</keyword>
<accession>G2JBI5</accession>
<evidence type="ECO:0000313" key="3">
    <source>
        <dbReference type="Proteomes" id="UP000054051"/>
    </source>
</evidence>
<evidence type="ECO:0000256" key="1">
    <source>
        <dbReference type="SAM" id="MobiDB-lite"/>
    </source>
</evidence>
<dbReference type="eggNOG" id="ENOG5032ZB3">
    <property type="taxonomic scope" value="Bacteria"/>
</dbReference>
<feature type="region of interest" description="Disordered" evidence="1">
    <location>
        <begin position="133"/>
        <end position="159"/>
    </location>
</feature>
<dbReference type="Proteomes" id="UP000054051">
    <property type="component" value="Unassembled WGS sequence"/>
</dbReference>
<comment type="caution">
    <text evidence="2">The sequence shown here is derived from an EMBL/GenBank/DDBJ whole genome shotgun (WGS) entry which is preliminary data.</text>
</comment>
<gene>
    <name evidence="2" type="ORF">CAGGBEG34_470001</name>
</gene>